<dbReference type="GO" id="GO:0016758">
    <property type="term" value="F:hexosyltransferase activity"/>
    <property type="evidence" value="ECO:0007669"/>
    <property type="project" value="TreeGrafter"/>
</dbReference>
<dbReference type="EC" id="2.4.1.-" evidence="3"/>
<feature type="non-terminal residue" evidence="3">
    <location>
        <position position="241"/>
    </location>
</feature>
<evidence type="ECO:0000256" key="1">
    <source>
        <dbReference type="ARBA" id="ARBA00022676"/>
    </source>
</evidence>
<reference evidence="3" key="2">
    <citation type="submission" date="2021-04" db="EMBL/GenBank/DDBJ databases">
        <authorList>
            <person name="Gilroy R."/>
        </authorList>
    </citation>
    <scope>NUCLEOTIDE SEQUENCE</scope>
    <source>
        <strain evidence="3">Gambia15-2214</strain>
    </source>
</reference>
<keyword evidence="1 3" id="KW-0328">Glycosyltransferase</keyword>
<dbReference type="EMBL" id="JAHLFV010000137">
    <property type="protein sequence ID" value="MBU3850067.1"/>
    <property type="molecule type" value="Genomic_DNA"/>
</dbReference>
<dbReference type="AlphaFoldDB" id="A0A9E2NYY8"/>
<comment type="caution">
    <text evidence="3">The sequence shown here is derived from an EMBL/GenBank/DDBJ whole genome shotgun (WGS) entry which is preliminary data.</text>
</comment>
<dbReference type="PANTHER" id="PTHR34136">
    <property type="match status" value="1"/>
</dbReference>
<protein>
    <submittedName>
        <fullName evidence="3">WecB/TagA/CpsF family glycosyltransferase</fullName>
        <ecNumber evidence="3">2.4.1.-</ecNumber>
    </submittedName>
</protein>
<evidence type="ECO:0000256" key="2">
    <source>
        <dbReference type="ARBA" id="ARBA00022679"/>
    </source>
</evidence>
<evidence type="ECO:0000313" key="4">
    <source>
        <dbReference type="Proteomes" id="UP000823914"/>
    </source>
</evidence>
<accession>A0A9E2NYY8</accession>
<proteinExistence type="predicted"/>
<gene>
    <name evidence="3" type="ORF">IAA16_05835</name>
</gene>
<keyword evidence="2 3" id="KW-0808">Transferase</keyword>
<reference evidence="3" key="1">
    <citation type="journal article" date="2021" name="PeerJ">
        <title>Extensive microbial diversity within the chicken gut microbiome revealed by metagenomics and culture.</title>
        <authorList>
            <person name="Gilroy R."/>
            <person name="Ravi A."/>
            <person name="Getino M."/>
            <person name="Pursley I."/>
            <person name="Horton D.L."/>
            <person name="Alikhan N.F."/>
            <person name="Baker D."/>
            <person name="Gharbi K."/>
            <person name="Hall N."/>
            <person name="Watson M."/>
            <person name="Adriaenssens E.M."/>
            <person name="Foster-Nyarko E."/>
            <person name="Jarju S."/>
            <person name="Secka A."/>
            <person name="Antonio M."/>
            <person name="Oren A."/>
            <person name="Chaudhuri R.R."/>
            <person name="La Ragione R."/>
            <person name="Hildebrand F."/>
            <person name="Pallen M.J."/>
        </authorList>
    </citation>
    <scope>NUCLEOTIDE SEQUENCE</scope>
    <source>
        <strain evidence="3">Gambia15-2214</strain>
    </source>
</reference>
<dbReference type="InterPro" id="IPR004629">
    <property type="entry name" value="WecG_TagA_CpsF"/>
</dbReference>
<sequence>MAIERIHLLDIPIDILSQENVEKEILDLLNKPGTKSIVFLSVWDFLKAHKNGKFGECIKNATLVLPTSKSLLKGAAKLGLPVPLRYNPFTAIIFLLSILDNNYKTLYLFGGRKGALSQAEKNVHATFSNIRLVGRYVGYYPKNVESQIVLAMYKSSPSVVLLGDGIPGKVTWPYNNRNRFASSTFVYYRDIINIFAKRSKRVSDKTFEKGNEIWIEILHNPLKIFLIFPYMKYKLLLLMYK</sequence>
<dbReference type="PANTHER" id="PTHR34136:SF1">
    <property type="entry name" value="UDP-N-ACETYL-D-MANNOSAMINURONIC ACID TRANSFERASE"/>
    <property type="match status" value="1"/>
</dbReference>
<organism evidence="3 4">
    <name type="scientific">Candidatus Treponema excrementipullorum</name>
    <dbReference type="NCBI Taxonomy" id="2838768"/>
    <lineage>
        <taxon>Bacteria</taxon>
        <taxon>Pseudomonadati</taxon>
        <taxon>Spirochaetota</taxon>
        <taxon>Spirochaetia</taxon>
        <taxon>Spirochaetales</taxon>
        <taxon>Treponemataceae</taxon>
        <taxon>Treponema</taxon>
    </lineage>
</organism>
<evidence type="ECO:0000313" key="3">
    <source>
        <dbReference type="EMBL" id="MBU3850067.1"/>
    </source>
</evidence>
<dbReference type="Pfam" id="PF03808">
    <property type="entry name" value="Glyco_tran_WecG"/>
    <property type="match status" value="1"/>
</dbReference>
<dbReference type="Proteomes" id="UP000823914">
    <property type="component" value="Unassembled WGS sequence"/>
</dbReference>
<name>A0A9E2NYY8_9SPIR</name>